<comment type="catalytic activity">
    <reaction evidence="8">
        <text>N-methylethanolamine phosphate + S-adenosyl-L-methionine = N,N-dimethylethanolamine phosphate + S-adenosyl-L-homocysteine + H(+)</text>
        <dbReference type="Rhea" id="RHEA:25321"/>
        <dbReference type="ChEBI" id="CHEBI:15378"/>
        <dbReference type="ChEBI" id="CHEBI:57781"/>
        <dbReference type="ChEBI" id="CHEBI:57856"/>
        <dbReference type="ChEBI" id="CHEBI:58641"/>
        <dbReference type="ChEBI" id="CHEBI:59789"/>
        <dbReference type="EC" id="2.1.1.103"/>
    </reaction>
    <physiologicalReaction direction="left-to-right" evidence="8">
        <dbReference type="Rhea" id="RHEA:25322"/>
    </physiologicalReaction>
</comment>
<proteinExistence type="predicted"/>
<dbReference type="InterPro" id="IPR041698">
    <property type="entry name" value="Methyltransf_25"/>
</dbReference>
<name>A0ABD0M2J5_9CAEN</name>
<keyword evidence="4" id="KW-0808">Transferase</keyword>
<reference evidence="10 11" key="1">
    <citation type="journal article" date="2023" name="Sci. Data">
        <title>Genome assembly of the Korean intertidal mud-creeper Batillaria attramentaria.</title>
        <authorList>
            <person name="Patra A.K."/>
            <person name="Ho P.T."/>
            <person name="Jun S."/>
            <person name="Lee S.J."/>
            <person name="Kim Y."/>
            <person name="Won Y.J."/>
        </authorList>
    </citation>
    <scope>NUCLEOTIDE SEQUENCE [LARGE SCALE GENOMIC DNA]</scope>
    <source>
        <strain evidence="10">Wonlab-2016</strain>
    </source>
</reference>
<comment type="pathway">
    <text evidence="2">Lipid metabolism.</text>
</comment>
<comment type="pathway">
    <text evidence="1">Phospholipid metabolism; phosphatidylcholine biosynthesis.</text>
</comment>
<keyword evidence="11" id="KW-1185">Reference proteome</keyword>
<evidence type="ECO:0000256" key="7">
    <source>
        <dbReference type="ARBA" id="ARBA00047622"/>
    </source>
</evidence>
<comment type="catalytic activity">
    <reaction evidence="7">
        <text>phosphoethanolamine + S-adenosyl-L-methionine = N-methylethanolamine phosphate + S-adenosyl-L-homocysteine + H(+)</text>
        <dbReference type="Rhea" id="RHEA:20365"/>
        <dbReference type="ChEBI" id="CHEBI:15378"/>
        <dbReference type="ChEBI" id="CHEBI:57781"/>
        <dbReference type="ChEBI" id="CHEBI:57856"/>
        <dbReference type="ChEBI" id="CHEBI:58190"/>
        <dbReference type="ChEBI" id="CHEBI:59789"/>
        <dbReference type="EC" id="2.1.1.103"/>
    </reaction>
    <physiologicalReaction direction="left-to-right" evidence="7">
        <dbReference type="Rhea" id="RHEA:20366"/>
    </physiologicalReaction>
</comment>
<dbReference type="Pfam" id="PF13649">
    <property type="entry name" value="Methyltransf_25"/>
    <property type="match status" value="1"/>
</dbReference>
<dbReference type="SUPFAM" id="SSF53335">
    <property type="entry name" value="S-adenosyl-L-methionine-dependent methyltransferases"/>
    <property type="match status" value="2"/>
</dbReference>
<accession>A0ABD0M2J5</accession>
<organism evidence="10 11">
    <name type="scientific">Batillaria attramentaria</name>
    <dbReference type="NCBI Taxonomy" id="370345"/>
    <lineage>
        <taxon>Eukaryota</taxon>
        <taxon>Metazoa</taxon>
        <taxon>Spiralia</taxon>
        <taxon>Lophotrochozoa</taxon>
        <taxon>Mollusca</taxon>
        <taxon>Gastropoda</taxon>
        <taxon>Caenogastropoda</taxon>
        <taxon>Sorbeoconcha</taxon>
        <taxon>Cerithioidea</taxon>
        <taxon>Batillariidae</taxon>
        <taxon>Batillaria</taxon>
    </lineage>
</organism>
<feature type="domain" description="Methyltransferase" evidence="9">
    <location>
        <begin position="30"/>
        <end position="123"/>
    </location>
</feature>
<dbReference type="AlphaFoldDB" id="A0ABD0M2J5"/>
<evidence type="ECO:0000256" key="8">
    <source>
        <dbReference type="ARBA" id="ARBA00047841"/>
    </source>
</evidence>
<dbReference type="GO" id="GO:0000234">
    <property type="term" value="F:phosphoethanolamine N-methyltransferase activity"/>
    <property type="evidence" value="ECO:0007669"/>
    <property type="project" value="UniProtKB-EC"/>
</dbReference>
<comment type="caution">
    <text evidence="10">The sequence shown here is derived from an EMBL/GenBank/DDBJ whole genome shotgun (WGS) entry which is preliminary data.</text>
</comment>
<dbReference type="PANTHER" id="PTHR44307">
    <property type="entry name" value="PHOSPHOETHANOLAMINE METHYLTRANSFERASE"/>
    <property type="match status" value="1"/>
</dbReference>
<evidence type="ECO:0000256" key="3">
    <source>
        <dbReference type="ARBA" id="ARBA00022603"/>
    </source>
</evidence>
<protein>
    <recommendedName>
        <fullName evidence="5">phosphoethanolamine N-methyltransferase</fullName>
        <ecNumber evidence="5">2.1.1.103</ecNumber>
    </recommendedName>
</protein>
<dbReference type="PANTHER" id="PTHR44307:SF2">
    <property type="entry name" value="PHOSPHOETHANOLAMINE METHYLTRANSFERASE ISOFORM X1"/>
    <property type="match status" value="1"/>
</dbReference>
<evidence type="ECO:0000256" key="6">
    <source>
        <dbReference type="ARBA" id="ARBA00047619"/>
    </source>
</evidence>
<evidence type="ECO:0000256" key="5">
    <source>
        <dbReference type="ARBA" id="ARBA00035674"/>
    </source>
</evidence>
<dbReference type="Proteomes" id="UP001519460">
    <property type="component" value="Unassembled WGS sequence"/>
</dbReference>
<dbReference type="CDD" id="cd02440">
    <property type="entry name" value="AdoMet_MTases"/>
    <property type="match status" value="2"/>
</dbReference>
<evidence type="ECO:0000313" key="10">
    <source>
        <dbReference type="EMBL" id="KAK7505822.1"/>
    </source>
</evidence>
<evidence type="ECO:0000256" key="2">
    <source>
        <dbReference type="ARBA" id="ARBA00005189"/>
    </source>
</evidence>
<comment type="catalytic activity">
    <reaction evidence="6">
        <text>N,N-dimethylethanolamine phosphate + S-adenosyl-L-methionine = phosphocholine + S-adenosyl-L-homocysteine + H(+)</text>
        <dbReference type="Rhea" id="RHEA:25325"/>
        <dbReference type="ChEBI" id="CHEBI:15378"/>
        <dbReference type="ChEBI" id="CHEBI:57856"/>
        <dbReference type="ChEBI" id="CHEBI:58641"/>
        <dbReference type="ChEBI" id="CHEBI:59789"/>
        <dbReference type="ChEBI" id="CHEBI:295975"/>
        <dbReference type="EC" id="2.1.1.103"/>
    </reaction>
    <physiologicalReaction direction="left-to-right" evidence="6">
        <dbReference type="Rhea" id="RHEA:25326"/>
    </physiologicalReaction>
</comment>
<dbReference type="InterPro" id="IPR029063">
    <property type="entry name" value="SAM-dependent_MTases_sf"/>
</dbReference>
<evidence type="ECO:0000259" key="9">
    <source>
        <dbReference type="Pfam" id="PF13649"/>
    </source>
</evidence>
<dbReference type="EC" id="2.1.1.103" evidence="5"/>
<dbReference type="Gene3D" id="3.40.50.150">
    <property type="entry name" value="Vaccinia Virus protein VP39"/>
    <property type="match status" value="2"/>
</dbReference>
<evidence type="ECO:0000256" key="1">
    <source>
        <dbReference type="ARBA" id="ARBA00004969"/>
    </source>
</evidence>
<dbReference type="Pfam" id="PF13489">
    <property type="entry name" value="Methyltransf_23"/>
    <property type="match status" value="1"/>
</dbReference>
<keyword evidence="3" id="KW-0489">Methyltransferase</keyword>
<dbReference type="EMBL" id="JACVVK020000009">
    <property type="protein sequence ID" value="KAK7505822.1"/>
    <property type="molecule type" value="Genomic_DNA"/>
</dbReference>
<dbReference type="GO" id="GO:0032259">
    <property type="term" value="P:methylation"/>
    <property type="evidence" value="ECO:0007669"/>
    <property type="project" value="UniProtKB-KW"/>
</dbReference>
<gene>
    <name evidence="10" type="ORF">BaRGS_00003093</name>
</gene>
<sequence>MMLDNNAEELTKEELPEIMSYLPDYTGKRIIELGAGIGRFTSELAPKAESVVAVDFMQDFIDKNEKTNKHFGNIEFVCADVTQLTREKESADLVFSNWLLMYLEDKEVQQLLAKLLSWLAPGGYLFIRESCRHPSGDKSRSSNPTQYRDPALYEAFLASTTIPRDAESVYGFDMVLSKSVETYIKRKNNSNQVVWLVQKVKRDASKTYGFKTFQEFLDNQQYSANGILRYEKIFGRTFVSTGGLETTKEFVDMLKLRPGQKVLDVGGGIGGSAFYMAKEFGVKVVSIDLSSNMTQIGLERARELGIGPDQVSFEIADATKRDYPPQSFDVVYSRDTILHIEDKLSLFKQFFKWLKPGGKVLISDYCCSEGKHTERFLAYVMQRGYHLYSPSRYGKLLEEAGFVNVRAEDRSEQFKQVLQRELKTAEAIKNEFIQEFCEEDYNYIVNGWKDKLVRVGEGDQRWGLFYAEKP</sequence>
<evidence type="ECO:0000313" key="11">
    <source>
        <dbReference type="Proteomes" id="UP001519460"/>
    </source>
</evidence>
<evidence type="ECO:0000256" key="4">
    <source>
        <dbReference type="ARBA" id="ARBA00022679"/>
    </source>
</evidence>